<name>A0A238UNU9_9ACTN</name>
<dbReference type="Proteomes" id="UP000198403">
    <property type="component" value="Unassembled WGS sequence"/>
</dbReference>
<sequence length="33" mass="3627">MQLLPRTGSRLGDVDDVEDPGTAEAVIRATRMR</sequence>
<evidence type="ECO:0000313" key="1">
    <source>
        <dbReference type="EMBL" id="SNR22979.1"/>
    </source>
</evidence>
<dbReference type="AlphaFoldDB" id="A0A238UNU9"/>
<organism evidence="1 2">
    <name type="scientific">Blastococcus mobilis</name>
    <dbReference type="NCBI Taxonomy" id="1938746"/>
    <lineage>
        <taxon>Bacteria</taxon>
        <taxon>Bacillati</taxon>
        <taxon>Actinomycetota</taxon>
        <taxon>Actinomycetes</taxon>
        <taxon>Geodermatophilales</taxon>
        <taxon>Geodermatophilaceae</taxon>
        <taxon>Blastococcus</taxon>
    </lineage>
</organism>
<gene>
    <name evidence="1" type="ORF">SAMN06272737_10123</name>
</gene>
<dbReference type="EMBL" id="FZNO01000001">
    <property type="protein sequence ID" value="SNR22979.1"/>
    <property type="molecule type" value="Genomic_DNA"/>
</dbReference>
<evidence type="ECO:0000313" key="2">
    <source>
        <dbReference type="Proteomes" id="UP000198403"/>
    </source>
</evidence>
<reference evidence="1 2" key="1">
    <citation type="submission" date="2017-06" db="EMBL/GenBank/DDBJ databases">
        <authorList>
            <person name="Kim H.J."/>
            <person name="Triplett B.A."/>
        </authorList>
    </citation>
    <scope>NUCLEOTIDE SEQUENCE [LARGE SCALE GENOMIC DNA]</scope>
    <source>
        <strain evidence="1 2">DSM 44272</strain>
    </source>
</reference>
<protein>
    <submittedName>
        <fullName evidence="1">Uncharacterized protein</fullName>
    </submittedName>
</protein>
<proteinExistence type="predicted"/>
<accession>A0A238UNU9</accession>
<keyword evidence="2" id="KW-1185">Reference proteome</keyword>